<dbReference type="EMBL" id="JAMKPW020000043">
    <property type="protein sequence ID" value="KAK8194257.1"/>
    <property type="molecule type" value="Genomic_DNA"/>
</dbReference>
<protein>
    <submittedName>
        <fullName evidence="1">Uncharacterized protein</fullName>
    </submittedName>
</protein>
<organism evidence="1 2">
    <name type="scientific">Zalaria obscura</name>
    <dbReference type="NCBI Taxonomy" id="2024903"/>
    <lineage>
        <taxon>Eukaryota</taxon>
        <taxon>Fungi</taxon>
        <taxon>Dikarya</taxon>
        <taxon>Ascomycota</taxon>
        <taxon>Pezizomycotina</taxon>
        <taxon>Dothideomycetes</taxon>
        <taxon>Dothideomycetidae</taxon>
        <taxon>Dothideales</taxon>
        <taxon>Zalariaceae</taxon>
        <taxon>Zalaria</taxon>
    </lineage>
</organism>
<proteinExistence type="predicted"/>
<comment type="caution">
    <text evidence="1">The sequence shown here is derived from an EMBL/GenBank/DDBJ whole genome shotgun (WGS) entry which is preliminary data.</text>
</comment>
<evidence type="ECO:0000313" key="2">
    <source>
        <dbReference type="Proteomes" id="UP001320706"/>
    </source>
</evidence>
<reference evidence="1" key="1">
    <citation type="submission" date="2024-02" db="EMBL/GenBank/DDBJ databases">
        <title>Metagenome Assembled Genome of Zalaria obscura JY119.</title>
        <authorList>
            <person name="Vighnesh L."/>
            <person name="Jagadeeshwari U."/>
            <person name="Venkata Ramana C."/>
            <person name="Sasikala C."/>
        </authorList>
    </citation>
    <scope>NUCLEOTIDE SEQUENCE</scope>
    <source>
        <strain evidence="1">JY119</strain>
    </source>
</reference>
<evidence type="ECO:0000313" key="1">
    <source>
        <dbReference type="EMBL" id="KAK8194257.1"/>
    </source>
</evidence>
<gene>
    <name evidence="1" type="ORF">M8818_007445</name>
</gene>
<name>A0ACC3S523_9PEZI</name>
<dbReference type="Proteomes" id="UP001320706">
    <property type="component" value="Unassembled WGS sequence"/>
</dbReference>
<accession>A0ACC3S523</accession>
<keyword evidence="2" id="KW-1185">Reference proteome</keyword>
<sequence length="579" mass="61146">MSETRILAGRVSRSTPGSVRSHEWNDLLKCRKEEIPESTARFLAQGLGQSGKDTGLVGTLHLTTANNQVNLTRDDIAFISCDPSSYGGFISMSDVIQSAESANTTAILLYSTTASYCNLTSSDQAYPFVYSTMSADDAWTLLNQISGSGSSEGLWATIGRADDLANSTSNDNSSTTTISSSTSSSSNTPSSSPSGDSSSSEPLGPSPSTAVAMIILYSITGIITGLFLVIIITGAVRAHRHPERYGPRNILGRPRQSRARGLARAMLETLPIVKFGDHTEAAKPTDVELANTENADRNTVAAEVTESNPDASKGEPATSENPDREIESSGEAAQTVASSAAAAAPVTQGEDALGCSICTDDFEPGQDLRVLPCDHKFHPACIDPWLLNVSGTCPLCRIDLRPTTTNDSQESGAGEAEGELPPPLEDQEGRRGSIVGSSVGGFRRSILGGISQLARIGEVSADDRVSAMRRYHAARVAEEQTYPSVTSTGQGVGADASAAGAVTESAQEERTRRRRWRERFGIRTRRRGADGVETTAPDAVAGQSAQSAEQIPSTSLPAVDAPEVQRNEVLSDNSRSDQS</sequence>